<comment type="caution">
    <text evidence="2">The sequence shown here is derived from an EMBL/GenBank/DDBJ whole genome shotgun (WGS) entry which is preliminary data.</text>
</comment>
<organism evidence="2 3">
    <name type="scientific">Petrotoga mexicana DSM 14811</name>
    <dbReference type="NCBI Taxonomy" id="1122954"/>
    <lineage>
        <taxon>Bacteria</taxon>
        <taxon>Thermotogati</taxon>
        <taxon>Thermotogota</taxon>
        <taxon>Thermotogae</taxon>
        <taxon>Petrotogales</taxon>
        <taxon>Petrotogaceae</taxon>
        <taxon>Petrotoga</taxon>
    </lineage>
</organism>
<protein>
    <submittedName>
        <fullName evidence="2">Sugar isomerase</fullName>
    </submittedName>
</protein>
<keyword evidence="3" id="KW-1185">Reference proteome</keyword>
<dbReference type="GO" id="GO:0097367">
    <property type="term" value="F:carbohydrate derivative binding"/>
    <property type="evidence" value="ECO:0007669"/>
    <property type="project" value="InterPro"/>
</dbReference>
<dbReference type="InterPro" id="IPR035474">
    <property type="entry name" value="SIS_Kpsf"/>
</dbReference>
<sequence length="198" mass="22285">MNHYHLKKQLIALEKIEENIDYDTLDTLIEDMLVTINTGGKIIATALGKNVPICEKFIGTLNSLGINGHFLHTNSAIHGDLGVVKDNDLVIMLTKSGETSESIYLYEQLKKRKIKLWLLTYNGNSTLGKKIANKLVLFLEHEGDKWNLVPNNSSIGYLLVLQAVAMEITDRLDIKLEVFKQNHPGGYIGKVLETKRRV</sequence>
<gene>
    <name evidence="2" type="ORF">X927_03200</name>
</gene>
<evidence type="ECO:0000313" key="2">
    <source>
        <dbReference type="EMBL" id="PNS00479.1"/>
    </source>
</evidence>
<dbReference type="AlphaFoldDB" id="A0A2K1PCG5"/>
<dbReference type="PROSITE" id="PS51464">
    <property type="entry name" value="SIS"/>
    <property type="match status" value="1"/>
</dbReference>
<dbReference type="GO" id="GO:0016853">
    <property type="term" value="F:isomerase activity"/>
    <property type="evidence" value="ECO:0007669"/>
    <property type="project" value="UniProtKB-KW"/>
</dbReference>
<evidence type="ECO:0000259" key="1">
    <source>
        <dbReference type="PROSITE" id="PS51464"/>
    </source>
</evidence>
<dbReference type="PANTHER" id="PTHR38418:SF2">
    <property type="entry name" value="SUGAR ISOMERASE, KPSF_GUTQ (AFU_ORTHOLOGUE AFUA_6G08860)"/>
    <property type="match status" value="1"/>
</dbReference>
<dbReference type="GO" id="GO:1901135">
    <property type="term" value="P:carbohydrate derivative metabolic process"/>
    <property type="evidence" value="ECO:0007669"/>
    <property type="project" value="InterPro"/>
</dbReference>
<dbReference type="InterPro" id="IPR001347">
    <property type="entry name" value="SIS_dom"/>
</dbReference>
<dbReference type="EMBL" id="AZRN01000010">
    <property type="protein sequence ID" value="PNS00479.1"/>
    <property type="molecule type" value="Genomic_DNA"/>
</dbReference>
<feature type="domain" description="SIS" evidence="1">
    <location>
        <begin position="32"/>
        <end position="174"/>
    </location>
</feature>
<dbReference type="CDD" id="cd05014">
    <property type="entry name" value="SIS_Kpsf"/>
    <property type="match status" value="1"/>
</dbReference>
<dbReference type="Proteomes" id="UP000236604">
    <property type="component" value="Unassembled WGS sequence"/>
</dbReference>
<dbReference type="Gene3D" id="3.40.50.10490">
    <property type="entry name" value="Glucose-6-phosphate isomerase like protein, domain 1"/>
    <property type="match status" value="1"/>
</dbReference>
<name>A0A2K1PCG5_9BACT</name>
<accession>A0A2K1PCG5</accession>
<keyword evidence="2" id="KW-0413">Isomerase</keyword>
<dbReference type="Pfam" id="PF01380">
    <property type="entry name" value="SIS"/>
    <property type="match status" value="1"/>
</dbReference>
<dbReference type="SUPFAM" id="SSF53697">
    <property type="entry name" value="SIS domain"/>
    <property type="match status" value="1"/>
</dbReference>
<dbReference type="InterPro" id="IPR046348">
    <property type="entry name" value="SIS_dom_sf"/>
</dbReference>
<dbReference type="RefSeq" id="WP_103076642.1">
    <property type="nucleotide sequence ID" value="NZ_AZRN01000010.1"/>
</dbReference>
<reference evidence="2 3" key="1">
    <citation type="submission" date="2013-12" db="EMBL/GenBank/DDBJ databases">
        <title>Comparative genomics of Petrotoga isolates.</title>
        <authorList>
            <person name="Nesbo C.L."/>
            <person name="Charchuk R."/>
            <person name="Chow K."/>
        </authorList>
    </citation>
    <scope>NUCLEOTIDE SEQUENCE [LARGE SCALE GENOMIC DNA]</scope>
    <source>
        <strain evidence="2 3">DSM 14811</strain>
    </source>
</reference>
<evidence type="ECO:0000313" key="3">
    <source>
        <dbReference type="Proteomes" id="UP000236604"/>
    </source>
</evidence>
<proteinExistence type="predicted"/>
<dbReference type="PANTHER" id="PTHR38418">
    <property type="entry name" value="SUGAR ISOMERASE, KPSF/GUTQ (AFU_ORTHOLOGUE AFUA_6G08860)"/>
    <property type="match status" value="1"/>
</dbReference>